<dbReference type="OrthoDB" id="2962955at2"/>
<reference evidence="2 3" key="1">
    <citation type="submission" date="2018-12" db="EMBL/GenBank/DDBJ databases">
        <authorList>
            <consortium name="Pathogen Informatics"/>
        </authorList>
    </citation>
    <scope>NUCLEOTIDE SEQUENCE [LARGE SCALE GENOMIC DNA]</scope>
    <source>
        <strain evidence="2 3">NCTC13079</strain>
    </source>
</reference>
<protein>
    <submittedName>
        <fullName evidence="2">Uncharacterized protein</fullName>
    </submittedName>
</protein>
<dbReference type="Proteomes" id="UP000269544">
    <property type="component" value="Chromosome"/>
</dbReference>
<evidence type="ECO:0000313" key="2">
    <source>
        <dbReference type="EMBL" id="VEJ36062.1"/>
    </source>
</evidence>
<keyword evidence="1" id="KW-0732">Signal</keyword>
<feature type="chain" id="PRO_5018551318" evidence="1">
    <location>
        <begin position="27"/>
        <end position="216"/>
    </location>
</feature>
<organism evidence="2 3">
    <name type="scientific">Aedoeadaptatus ivorii</name>
    <dbReference type="NCBI Taxonomy" id="54006"/>
    <lineage>
        <taxon>Bacteria</taxon>
        <taxon>Bacillati</taxon>
        <taxon>Bacillota</taxon>
        <taxon>Tissierellia</taxon>
        <taxon>Tissierellales</taxon>
        <taxon>Peptoniphilaceae</taxon>
        <taxon>Aedoeadaptatus</taxon>
    </lineage>
</organism>
<feature type="signal peptide" evidence="1">
    <location>
        <begin position="1"/>
        <end position="26"/>
    </location>
</feature>
<dbReference type="EMBL" id="LR134523">
    <property type="protein sequence ID" value="VEJ36062.1"/>
    <property type="molecule type" value="Genomic_DNA"/>
</dbReference>
<dbReference type="KEGG" id="piv:NCTC13079_01255"/>
<dbReference type="AlphaFoldDB" id="A0A3S5BWH1"/>
<proteinExistence type="predicted"/>
<gene>
    <name evidence="2" type="ORF">NCTC13079_01255</name>
</gene>
<name>A0A3S5BWH1_9FIRM</name>
<sequence>MRRTMFMLLFVLCVSLLLGTEKTALTASAELEKDIPEIEQQLRDYGVSENDVVKLIDKLRRGEVWDSMKPEYQDLKPQIVAENYEKTIYPDGSVAVQTYEPISSKATDDGMTSLSIVNKKGIRVKRSIVLLTLEFKVNYSRDTSTGRAKITSQYGKAYYVVGGTAKEDTSGFKKGWLNPTHAWYAVNYTGYQNVSAGRYWVKIFVNGNGKWEESNF</sequence>
<dbReference type="RefSeq" id="WP_126465858.1">
    <property type="nucleotide sequence ID" value="NZ_LR134523.1"/>
</dbReference>
<keyword evidence="3" id="KW-1185">Reference proteome</keyword>
<evidence type="ECO:0000313" key="3">
    <source>
        <dbReference type="Proteomes" id="UP000269544"/>
    </source>
</evidence>
<accession>A0A3S5BWH1</accession>
<evidence type="ECO:0000256" key="1">
    <source>
        <dbReference type="SAM" id="SignalP"/>
    </source>
</evidence>